<dbReference type="GeneTree" id="ENSGT00730000110943"/>
<sequence>MYPYGEAEGDQKTPKDDDGTSPEIPASEPFRFFGKLRNSFYVNNNGMMSFDKPVPEYTPKPIPLTDGRAFVAPYWGDVNNKLGGHVWYRQTKDPAILDRISKDMKKHYPDSHFIADWALIATWDHVAYFGSASNKRNTFQCVLTKDKKGSSYAILNYGDIQWTTGTASGGHPKTGLGGTAAQAGFNTGDNKNYYSIPGSRSAHILNIINTSNVEVPGRWVFRVDNFTVTGVPEELQKLIPPVEEEPEPSEEEEPEPSEEEEPEPSEEEEQQTHEEEPQTHEEEPQTHEEEPQTHEEEPQTHEEEPQTHEEEPQTHEEEPQTHEEEPQTHEEEPQTPKEEPQIPEEEPPAPVEEPPAPVEKPTASVEEEPEGSSVEQEPEDSFEEEDSDEYYYDDEDCD</sequence>
<protein>
    <recommendedName>
        <fullName evidence="2">NIDO domain-containing protein</fullName>
    </recommendedName>
</protein>
<dbReference type="PANTHER" id="PTHR13802">
    <property type="entry name" value="MUCIN 4-RELATED"/>
    <property type="match status" value="1"/>
</dbReference>
<dbReference type="AlphaFoldDB" id="A0A803TZ17"/>
<feature type="compositionally biased region" description="Acidic residues" evidence="1">
    <location>
        <begin position="365"/>
        <end position="398"/>
    </location>
</feature>
<feature type="compositionally biased region" description="Pro residues" evidence="1">
    <location>
        <begin position="348"/>
        <end position="358"/>
    </location>
</feature>
<accession>A0A803TZ17</accession>
<dbReference type="InterPro" id="IPR003886">
    <property type="entry name" value="NIDO_dom"/>
</dbReference>
<feature type="compositionally biased region" description="Basic and acidic residues" evidence="1">
    <location>
        <begin position="270"/>
        <end position="340"/>
    </location>
</feature>
<dbReference type="GO" id="GO:0007160">
    <property type="term" value="P:cell-matrix adhesion"/>
    <property type="evidence" value="ECO:0007669"/>
    <property type="project" value="InterPro"/>
</dbReference>
<dbReference type="Proteomes" id="UP000001646">
    <property type="component" value="Unplaced"/>
</dbReference>
<dbReference type="SMART" id="SM00539">
    <property type="entry name" value="NIDO"/>
    <property type="match status" value="1"/>
</dbReference>
<dbReference type="InParanoid" id="A0A803TZ17"/>
<dbReference type="InterPro" id="IPR051495">
    <property type="entry name" value="Epithelial_Barrier/Signaling"/>
</dbReference>
<feature type="compositionally biased region" description="Basic and acidic residues" evidence="1">
    <location>
        <begin position="9"/>
        <end position="18"/>
    </location>
</feature>
<keyword evidence="4" id="KW-1185">Reference proteome</keyword>
<reference evidence="3" key="3">
    <citation type="submission" date="2025-09" db="UniProtKB">
        <authorList>
            <consortium name="Ensembl"/>
        </authorList>
    </citation>
    <scope>IDENTIFICATION</scope>
</reference>
<dbReference type="GO" id="GO:0005615">
    <property type="term" value="C:extracellular space"/>
    <property type="evidence" value="ECO:0000318"/>
    <property type="project" value="GO_Central"/>
</dbReference>
<evidence type="ECO:0000259" key="2">
    <source>
        <dbReference type="PROSITE" id="PS51220"/>
    </source>
</evidence>
<dbReference type="Ensembl" id="ENSACAT00000058095.1">
    <property type="protein sequence ID" value="ENSACAP00000040457.1"/>
    <property type="gene ID" value="ENSACAG00000044079.1"/>
</dbReference>
<reference evidence="3" key="2">
    <citation type="submission" date="2025-08" db="UniProtKB">
        <authorList>
            <consortium name="Ensembl"/>
        </authorList>
    </citation>
    <scope>IDENTIFICATION</scope>
</reference>
<evidence type="ECO:0000313" key="4">
    <source>
        <dbReference type="Proteomes" id="UP000001646"/>
    </source>
</evidence>
<feature type="region of interest" description="Disordered" evidence="1">
    <location>
        <begin position="1"/>
        <end position="27"/>
    </location>
</feature>
<evidence type="ECO:0000313" key="3">
    <source>
        <dbReference type="Ensembl" id="ENSACAP00000040457.1"/>
    </source>
</evidence>
<feature type="compositionally biased region" description="Acidic residues" evidence="1">
    <location>
        <begin position="242"/>
        <end position="269"/>
    </location>
</feature>
<dbReference type="PANTHER" id="PTHR13802:SF59">
    <property type="entry name" value="SUSHI DOMAIN-CONTAINING PROTEIN 2"/>
    <property type="match status" value="1"/>
</dbReference>
<evidence type="ECO:0000256" key="1">
    <source>
        <dbReference type="SAM" id="MobiDB-lite"/>
    </source>
</evidence>
<reference evidence="3" key="1">
    <citation type="submission" date="2009-12" db="EMBL/GenBank/DDBJ databases">
        <title>The Genome Sequence of Anolis carolinensis (Green Anole Lizard).</title>
        <authorList>
            <consortium name="The Genome Sequencing Platform"/>
            <person name="Di Palma F."/>
            <person name="Alfoldi J."/>
            <person name="Heiman D."/>
            <person name="Young S."/>
            <person name="Grabherr M."/>
            <person name="Johnson J."/>
            <person name="Lander E.S."/>
            <person name="Lindblad-Toh K."/>
        </authorList>
    </citation>
    <scope>NUCLEOTIDE SEQUENCE [LARGE SCALE GENOMIC DNA]</scope>
    <source>
        <strain evidence="3">JBL SC #1</strain>
    </source>
</reference>
<name>A0A803TZ17_ANOCA</name>
<organism evidence="3 4">
    <name type="scientific">Anolis carolinensis</name>
    <name type="common">Green anole</name>
    <name type="synonym">American chameleon</name>
    <dbReference type="NCBI Taxonomy" id="28377"/>
    <lineage>
        <taxon>Eukaryota</taxon>
        <taxon>Metazoa</taxon>
        <taxon>Chordata</taxon>
        <taxon>Craniata</taxon>
        <taxon>Vertebrata</taxon>
        <taxon>Euteleostomi</taxon>
        <taxon>Lepidosauria</taxon>
        <taxon>Squamata</taxon>
        <taxon>Bifurcata</taxon>
        <taxon>Unidentata</taxon>
        <taxon>Episquamata</taxon>
        <taxon>Toxicofera</taxon>
        <taxon>Iguania</taxon>
        <taxon>Dactyloidae</taxon>
        <taxon>Anolis</taxon>
    </lineage>
</organism>
<feature type="region of interest" description="Disordered" evidence="1">
    <location>
        <begin position="234"/>
        <end position="398"/>
    </location>
</feature>
<dbReference type="PROSITE" id="PS51220">
    <property type="entry name" value="NIDO"/>
    <property type="match status" value="1"/>
</dbReference>
<dbReference type="Pfam" id="PF06119">
    <property type="entry name" value="NIDO"/>
    <property type="match status" value="1"/>
</dbReference>
<feature type="domain" description="NIDO" evidence="2">
    <location>
        <begin position="73"/>
        <end position="226"/>
    </location>
</feature>
<proteinExistence type="predicted"/>